<evidence type="ECO:0000313" key="2">
    <source>
        <dbReference type="EMBL" id="QDZ02415.1"/>
    </source>
</evidence>
<name>A0A5B8L3E0_9HYPH</name>
<dbReference type="RefSeq" id="WP_146301052.1">
    <property type="nucleotide sequence ID" value="NZ_CP042301.2"/>
</dbReference>
<reference evidence="2" key="1">
    <citation type="submission" date="2020-04" db="EMBL/GenBank/DDBJ databases">
        <title>Nitratireductor sp. nov. isolated from mangrove soil.</title>
        <authorList>
            <person name="Ye Y."/>
        </authorList>
    </citation>
    <scope>NUCLEOTIDE SEQUENCE</scope>
    <source>
        <strain evidence="2">SY7</strain>
    </source>
</reference>
<dbReference type="EMBL" id="CP042301">
    <property type="protein sequence ID" value="QDZ02415.1"/>
    <property type="molecule type" value="Genomic_DNA"/>
</dbReference>
<accession>A0A5B8L3E0</accession>
<protein>
    <submittedName>
        <fullName evidence="2">6-hydroxynicotinate reductase</fullName>
    </submittedName>
</protein>
<organism evidence="2 3">
    <name type="scientific">Nitratireductor mangrovi</name>
    <dbReference type="NCBI Taxonomy" id="2599600"/>
    <lineage>
        <taxon>Bacteria</taxon>
        <taxon>Pseudomonadati</taxon>
        <taxon>Pseudomonadota</taxon>
        <taxon>Alphaproteobacteria</taxon>
        <taxon>Hyphomicrobiales</taxon>
        <taxon>Phyllobacteriaceae</taxon>
        <taxon>Nitratireductor</taxon>
    </lineage>
</organism>
<dbReference type="OrthoDB" id="9812439at2"/>
<gene>
    <name evidence="2" type="ORF">FQ775_19705</name>
</gene>
<evidence type="ECO:0000256" key="1">
    <source>
        <dbReference type="SAM" id="MobiDB-lite"/>
    </source>
</evidence>
<proteinExistence type="predicted"/>
<feature type="region of interest" description="Disordered" evidence="1">
    <location>
        <begin position="488"/>
        <end position="510"/>
    </location>
</feature>
<keyword evidence="3" id="KW-1185">Reference proteome</keyword>
<dbReference type="AlphaFoldDB" id="A0A5B8L3E0"/>
<dbReference type="Proteomes" id="UP000321389">
    <property type="component" value="Chromosome"/>
</dbReference>
<dbReference type="KEGG" id="niy:FQ775_19705"/>
<evidence type="ECO:0000313" key="3">
    <source>
        <dbReference type="Proteomes" id="UP000321389"/>
    </source>
</evidence>
<sequence>MSELSERFEPSTAKPDTGGEKVRCDACPVMCYIAEGRTGACDRYANQAGRIVRTDPLTILHHAEERGGEVVPFLDGTEDWDGNLVNTGRRFVTAIGAGTTYPDYKPAPFIISQEVEGVDLVTVVTEGIFSYCGVKVKIDTDRHLGPETATVRANGEAVGHVTTAEYGSQMLSLGGVRHLTGGSKAEGRVTCDTLMTLCNRQPIELKIDDGATVIVEAGKAPVIDGKQEYRMRVGCGSATIGMFATQWRDLVDEVVVVDDHITGVVSEHQAGKVLGWEDTGIKIVGRRSTPGRYFKVSEPGLGWGGTTISDPLEILGPFNAKKGAREGLSLLMVSTTGEQFGYYELDHDLKPVEKPFPERLRKSVELIEDNCEPALCTVLFMGGAGGSLRAGVTENPVNLTRSVQGLKTYVTCGGAPVYVWPGGGITIMVDVTRTPDNAFGYVPTPALVAPIEFTLRRDDYVRLGGYEAEIRTVEDIVARGGEYLNERAGAAAPAGNEWPPLQQLRRDRGR</sequence>